<evidence type="ECO:0000256" key="2">
    <source>
        <dbReference type="SAM" id="MobiDB-lite"/>
    </source>
</evidence>
<dbReference type="GeneTree" id="ENSGT00390000005412"/>
<feature type="domain" description="DUF5745" evidence="3">
    <location>
        <begin position="53"/>
        <end position="111"/>
    </location>
</feature>
<evidence type="ECO:0000259" key="3">
    <source>
        <dbReference type="Pfam" id="PF19016"/>
    </source>
</evidence>
<proteinExistence type="predicted"/>
<sequence length="802" mass="92705">MGTQKERAPSEWLQMANNLLSKCCINLKLRTIRDCSASVFVALYEAILGEPVPDYIAAPRSQEDDSHNVQSVIDSLALDYLQISLSHITGENIVRGDKESIRNLLEIFDGLLEYLTEEISDASSEEEEGERKEKEHNRDKPPEEKELQGELQTKGPTLSNSPLQCSDEDGSDSTGELIKLGDTAARVNRSIGVTPCPRVGRWVEENDDENRPSTSGLGAVKARVDGMVSSNQLETCSTTQSRVKHADRPVCQAIPLQPPYQPTQTRAEPLVDHMLRGPKQTNSAFLYEHRSTLPDQTIPEMQRSLSPPVYANEGPSASFPAHEETKRSQLKEQDASPPVKSCPHSAFKRVAFRSQPEVRLMSLSRGTRSYDGWQEDDPADSDERSPIDLTSSFQDEPLSRRRAMNRRAERELQEMSEKLSRRLEELDLMLKVALQGKSKPTGVADEDLLSHHSDSAMECKQRKWGSAPETSKLARTRSLSPSPPRACRSLYSEFEDVLGQDENERRKGKDQNVRQRKDLNRPCKQLSAKQPVQAKKPVPMKIKDHNLLPLLLEEFPHLQVSHPTLKRMWQQQFRQIEQLSSPSNDYRSRVKLISEVDDAQRKHDLLAAIIRKEKEHNQRLKDFKQRIQEQKMAKRQVRDHRQQVARARKYYSDYHVQLRAKMLRARTHEERIFKNLFEEGLKVQKQQLLELRSNAKQQRDEQWRQHQDQMESMENYYKSQFSLMAEMLAQEREDIQVRRKAQEKALQKMKKELRDKMKEEIDQLQRVIVQNDEDDYFRKLEAERLRQRLHMASFQYSAGHLP</sequence>
<dbReference type="InterPro" id="IPR026619">
    <property type="entry name" value="CEP95"/>
</dbReference>
<protein>
    <submittedName>
        <fullName evidence="4">Centrosomal protein 95</fullName>
    </submittedName>
</protein>
<feature type="compositionally biased region" description="Basic and acidic residues" evidence="2">
    <location>
        <begin position="321"/>
        <end position="334"/>
    </location>
</feature>
<feature type="coiled-coil region" evidence="1">
    <location>
        <begin position="606"/>
        <end position="633"/>
    </location>
</feature>
<feature type="coiled-coil region" evidence="1">
    <location>
        <begin position="725"/>
        <end position="774"/>
    </location>
</feature>
<feature type="region of interest" description="Disordered" evidence="2">
    <location>
        <begin position="498"/>
        <end position="535"/>
    </location>
</feature>
<feature type="compositionally biased region" description="Basic and acidic residues" evidence="2">
    <location>
        <begin position="502"/>
        <end position="521"/>
    </location>
</feature>
<dbReference type="GO" id="GO:0000922">
    <property type="term" value="C:spindle pole"/>
    <property type="evidence" value="ECO:0007669"/>
    <property type="project" value="InterPro"/>
</dbReference>
<dbReference type="GO" id="GO:0005813">
    <property type="term" value="C:centrosome"/>
    <property type="evidence" value="ECO:0007669"/>
    <property type="project" value="InterPro"/>
</dbReference>
<feature type="region of interest" description="Disordered" evidence="2">
    <location>
        <begin position="305"/>
        <end position="343"/>
    </location>
</feature>
<dbReference type="Ensembl" id="ENSECRT00000027271.1">
    <property type="protein sequence ID" value="ENSECRP00000026716.1"/>
    <property type="gene ID" value="ENSECRG00000018043.1"/>
</dbReference>
<feature type="compositionally biased region" description="Basic and acidic residues" evidence="2">
    <location>
        <begin position="452"/>
        <end position="461"/>
    </location>
</feature>
<feature type="region of interest" description="Disordered" evidence="2">
    <location>
        <begin position="120"/>
        <end position="175"/>
    </location>
</feature>
<accession>A0A8C4T3Q9</accession>
<dbReference type="PANTHER" id="PTHR22545">
    <property type="entry name" value="CENTROSOMAL PROTEIN OF 95 KDA"/>
    <property type="match status" value="1"/>
</dbReference>
<reference evidence="4" key="2">
    <citation type="submission" date="2025-08" db="UniProtKB">
        <authorList>
            <consortium name="Ensembl"/>
        </authorList>
    </citation>
    <scope>IDENTIFICATION</scope>
</reference>
<evidence type="ECO:0000313" key="4">
    <source>
        <dbReference type="Ensembl" id="ENSECRP00000026716.1"/>
    </source>
</evidence>
<evidence type="ECO:0000313" key="5">
    <source>
        <dbReference type="Proteomes" id="UP000694620"/>
    </source>
</evidence>
<name>A0A8C4T3Q9_ERPCA</name>
<feature type="compositionally biased region" description="Polar residues" evidence="2">
    <location>
        <begin position="150"/>
        <end position="164"/>
    </location>
</feature>
<reference evidence="4" key="3">
    <citation type="submission" date="2025-09" db="UniProtKB">
        <authorList>
            <consortium name="Ensembl"/>
        </authorList>
    </citation>
    <scope>IDENTIFICATION</scope>
</reference>
<dbReference type="InterPro" id="IPR044039">
    <property type="entry name" value="DUF5745"/>
</dbReference>
<feature type="region of interest" description="Disordered" evidence="2">
    <location>
        <begin position="368"/>
        <end position="413"/>
    </location>
</feature>
<feature type="region of interest" description="Disordered" evidence="2">
    <location>
        <begin position="452"/>
        <end position="486"/>
    </location>
</feature>
<dbReference type="AlphaFoldDB" id="A0A8C4T3Q9"/>
<gene>
    <name evidence="4" type="primary">CEP95</name>
</gene>
<dbReference type="Proteomes" id="UP000694620">
    <property type="component" value="Chromosome 14"/>
</dbReference>
<feature type="compositionally biased region" description="Basic and acidic residues" evidence="2">
    <location>
        <begin position="129"/>
        <end position="148"/>
    </location>
</feature>
<keyword evidence="1" id="KW-0175">Coiled coil</keyword>
<dbReference type="PANTHER" id="PTHR22545:SF0">
    <property type="entry name" value="CENTROSOMAL PROTEIN OF 95 KDA"/>
    <property type="match status" value="1"/>
</dbReference>
<keyword evidence="5" id="KW-1185">Reference proteome</keyword>
<reference evidence="4" key="1">
    <citation type="submission" date="2021-06" db="EMBL/GenBank/DDBJ databases">
        <authorList>
            <consortium name="Wellcome Sanger Institute Data Sharing"/>
        </authorList>
    </citation>
    <scope>NUCLEOTIDE SEQUENCE [LARGE SCALE GENOMIC DNA]</scope>
</reference>
<organism evidence="4 5">
    <name type="scientific">Erpetoichthys calabaricus</name>
    <name type="common">Rope fish</name>
    <name type="synonym">Calamoichthys calabaricus</name>
    <dbReference type="NCBI Taxonomy" id="27687"/>
    <lineage>
        <taxon>Eukaryota</taxon>
        <taxon>Metazoa</taxon>
        <taxon>Chordata</taxon>
        <taxon>Craniata</taxon>
        <taxon>Vertebrata</taxon>
        <taxon>Euteleostomi</taxon>
        <taxon>Actinopterygii</taxon>
        <taxon>Polypteriformes</taxon>
        <taxon>Polypteridae</taxon>
        <taxon>Erpetoichthys</taxon>
    </lineage>
</organism>
<dbReference type="Pfam" id="PF19016">
    <property type="entry name" value="DUF5745"/>
    <property type="match status" value="1"/>
</dbReference>
<evidence type="ECO:0000256" key="1">
    <source>
        <dbReference type="SAM" id="Coils"/>
    </source>
</evidence>